<organism evidence="1 2">
    <name type="scientific">Propioniciclava coleopterorum</name>
    <dbReference type="NCBI Taxonomy" id="2714937"/>
    <lineage>
        <taxon>Bacteria</taxon>
        <taxon>Bacillati</taxon>
        <taxon>Actinomycetota</taxon>
        <taxon>Actinomycetes</taxon>
        <taxon>Propionibacteriales</taxon>
        <taxon>Propionibacteriaceae</taxon>
        <taxon>Propioniciclava</taxon>
    </lineage>
</organism>
<sequence>MANPHSLLPRGWQRAGALVSILANAVRPPLVRPDVLFAPDYKHLVPFHRTSETITPLAHRLETAIRTPLRKGDEAKLVKDHLAGLDGAALVCWEHHHIPDLAEAFCAAVGLDASALPPIARSWPEEDFYSVIVFTRDEHGGYSVQVTSQDALAGDPAR</sequence>
<proteinExistence type="predicted"/>
<evidence type="ECO:0000313" key="1">
    <source>
        <dbReference type="EMBL" id="QIK73029.1"/>
    </source>
</evidence>
<gene>
    <name evidence="1" type="ORF">G7070_13130</name>
</gene>
<dbReference type="KEGG" id="prv:G7070_13130"/>
<dbReference type="Proteomes" id="UP000501058">
    <property type="component" value="Chromosome"/>
</dbReference>
<evidence type="ECO:0000313" key="2">
    <source>
        <dbReference type="Proteomes" id="UP000501058"/>
    </source>
</evidence>
<dbReference type="EMBL" id="CP049865">
    <property type="protein sequence ID" value="QIK73029.1"/>
    <property type="molecule type" value="Genomic_DNA"/>
</dbReference>
<dbReference type="AlphaFoldDB" id="A0A6G7Y8I9"/>
<keyword evidence="2" id="KW-1185">Reference proteome</keyword>
<protein>
    <submittedName>
        <fullName evidence="1">Uncharacterized protein</fullName>
    </submittedName>
</protein>
<reference evidence="1 2" key="1">
    <citation type="submission" date="2020-03" db="EMBL/GenBank/DDBJ databases">
        <title>Propioniciclava sp. nov., isolated from Hydrophilus acuminatus.</title>
        <authorList>
            <person name="Hyun D.-W."/>
            <person name="Bae J.-W."/>
        </authorList>
    </citation>
    <scope>NUCLEOTIDE SEQUENCE [LARGE SCALE GENOMIC DNA]</scope>
    <source>
        <strain evidence="1 2">HDW11</strain>
    </source>
</reference>
<accession>A0A6G7Y8I9</accession>
<name>A0A6G7Y8I9_9ACTN</name>
<dbReference type="RefSeq" id="WP_166234100.1">
    <property type="nucleotide sequence ID" value="NZ_CP049865.1"/>
</dbReference>